<dbReference type="InterPro" id="IPR058245">
    <property type="entry name" value="NreC/VraR/RcsB-like_REC"/>
</dbReference>
<dbReference type="InterPro" id="IPR050595">
    <property type="entry name" value="Bact_response_regulator"/>
</dbReference>
<dbReference type="PANTHER" id="PTHR44591">
    <property type="entry name" value="STRESS RESPONSE REGULATOR PROTEIN 1"/>
    <property type="match status" value="1"/>
</dbReference>
<evidence type="ECO:0000313" key="5">
    <source>
        <dbReference type="Proteomes" id="UP000178606"/>
    </source>
</evidence>
<dbReference type="PROSITE" id="PS50110">
    <property type="entry name" value="RESPONSE_REGULATORY"/>
    <property type="match status" value="1"/>
</dbReference>
<evidence type="ECO:0000259" key="3">
    <source>
        <dbReference type="PROSITE" id="PS50110"/>
    </source>
</evidence>
<name>A0A1F6CYR4_HANXR</name>
<dbReference type="InterPro" id="IPR001789">
    <property type="entry name" value="Sig_transdc_resp-reg_receiver"/>
</dbReference>
<protein>
    <recommendedName>
        <fullName evidence="3">Response regulatory domain-containing protein</fullName>
    </recommendedName>
</protein>
<dbReference type="AlphaFoldDB" id="A0A1F6CYR4"/>
<evidence type="ECO:0000313" key="4">
    <source>
        <dbReference type="EMBL" id="OGG54319.1"/>
    </source>
</evidence>
<dbReference type="GO" id="GO:0000160">
    <property type="term" value="P:phosphorelay signal transduction system"/>
    <property type="evidence" value="ECO:0007669"/>
    <property type="project" value="InterPro"/>
</dbReference>
<comment type="caution">
    <text evidence="4">The sequence shown here is derived from an EMBL/GenBank/DDBJ whole genome shotgun (WGS) entry which is preliminary data.</text>
</comment>
<dbReference type="Pfam" id="PF00072">
    <property type="entry name" value="Response_reg"/>
    <property type="match status" value="1"/>
</dbReference>
<proteinExistence type="predicted"/>
<dbReference type="SUPFAM" id="SSF52172">
    <property type="entry name" value="CheY-like"/>
    <property type="match status" value="1"/>
</dbReference>
<evidence type="ECO:0000256" key="2">
    <source>
        <dbReference type="PROSITE-ProRule" id="PRU00169"/>
    </source>
</evidence>
<dbReference type="SMART" id="SM00448">
    <property type="entry name" value="REC"/>
    <property type="match status" value="1"/>
</dbReference>
<dbReference type="Gene3D" id="3.40.50.2300">
    <property type="match status" value="1"/>
</dbReference>
<dbReference type="Proteomes" id="UP000178606">
    <property type="component" value="Unassembled WGS sequence"/>
</dbReference>
<reference evidence="4 5" key="1">
    <citation type="journal article" date="2016" name="Nat. Commun.">
        <title>Thousands of microbial genomes shed light on interconnected biogeochemical processes in an aquifer system.</title>
        <authorList>
            <person name="Anantharaman K."/>
            <person name="Brown C.T."/>
            <person name="Hug L.A."/>
            <person name="Sharon I."/>
            <person name="Castelle C.J."/>
            <person name="Probst A.J."/>
            <person name="Thomas B.C."/>
            <person name="Singh A."/>
            <person name="Wilkins M.J."/>
            <person name="Karaoz U."/>
            <person name="Brodie E.L."/>
            <person name="Williams K.H."/>
            <person name="Hubbard S.S."/>
            <person name="Banfield J.F."/>
        </authorList>
    </citation>
    <scope>NUCLEOTIDE SEQUENCE [LARGE SCALE GENOMIC DNA]</scope>
    <source>
        <strain evidence="5">RIFCSPLOWO2_12_FULL_64_10</strain>
    </source>
</reference>
<dbReference type="CDD" id="cd17535">
    <property type="entry name" value="REC_NarL-like"/>
    <property type="match status" value="1"/>
</dbReference>
<evidence type="ECO:0000256" key="1">
    <source>
        <dbReference type="ARBA" id="ARBA00022553"/>
    </source>
</evidence>
<organism evidence="4 5">
    <name type="scientific">Handelsmanbacteria sp. (strain RIFCSPLOWO2_12_FULL_64_10)</name>
    <dbReference type="NCBI Taxonomy" id="1817868"/>
    <lineage>
        <taxon>Bacteria</taxon>
        <taxon>Candidatus Handelsmaniibacteriota</taxon>
    </lineage>
</organism>
<dbReference type="InterPro" id="IPR011006">
    <property type="entry name" value="CheY-like_superfamily"/>
</dbReference>
<dbReference type="PANTHER" id="PTHR44591:SF3">
    <property type="entry name" value="RESPONSE REGULATORY DOMAIN-CONTAINING PROTEIN"/>
    <property type="match status" value="1"/>
</dbReference>
<feature type="domain" description="Response regulatory" evidence="3">
    <location>
        <begin position="5"/>
        <end position="123"/>
    </location>
</feature>
<feature type="modified residue" description="4-aspartylphosphate" evidence="2">
    <location>
        <position position="58"/>
    </location>
</feature>
<accession>A0A1F6CYR4</accession>
<sequence length="129" mass="13959">MRPVSVLLVDDKSTFLGIATRFLQEEHRDEVAVVGVADGGEEALMKAQLLQPQVILIDLNMPGVSGLEAIPRLREALPDAGIIALTLLDAEVYRQAALAAGADDFVSKVKMVADLLPAIRRVVRADRFI</sequence>
<keyword evidence="1 2" id="KW-0597">Phosphoprotein</keyword>
<gene>
    <name evidence="4" type="ORF">A3F84_14835</name>
</gene>
<dbReference type="EMBL" id="MFKF01000107">
    <property type="protein sequence ID" value="OGG54319.1"/>
    <property type="molecule type" value="Genomic_DNA"/>
</dbReference>